<name>N1Q1X4_DOTSN</name>
<gene>
    <name evidence="2" type="ORF">DOTSEDRAFT_68129</name>
</gene>
<feature type="region of interest" description="Disordered" evidence="1">
    <location>
        <begin position="60"/>
        <end position="95"/>
    </location>
</feature>
<sequence length="95" mass="10474">MDSFIAPQECETRPHFRAPPPCNVDSNQLAWDIEKYGARFPATATESHHCLHLSLFSATGNKATNPQQSLLPGRKPKYNRPQSDCAATSAGYART</sequence>
<keyword evidence="3" id="KW-1185">Reference proteome</keyword>
<evidence type="ECO:0000256" key="1">
    <source>
        <dbReference type="SAM" id="MobiDB-lite"/>
    </source>
</evidence>
<dbReference type="EMBL" id="KB446535">
    <property type="protein sequence ID" value="EME49258.1"/>
    <property type="molecule type" value="Genomic_DNA"/>
</dbReference>
<feature type="compositionally biased region" description="Polar residues" evidence="1">
    <location>
        <begin position="60"/>
        <end position="70"/>
    </location>
</feature>
<evidence type="ECO:0000313" key="2">
    <source>
        <dbReference type="EMBL" id="EME49258.1"/>
    </source>
</evidence>
<dbReference type="HOGENOM" id="CLU_2372771_0_0_1"/>
<reference evidence="3" key="1">
    <citation type="journal article" date="2012" name="PLoS Genet.">
        <title>The genomes of the fungal plant pathogens Cladosporium fulvum and Dothistroma septosporum reveal adaptation to different hosts and lifestyles but also signatures of common ancestry.</title>
        <authorList>
            <person name="de Wit P.J.G.M."/>
            <person name="van der Burgt A."/>
            <person name="Oekmen B."/>
            <person name="Stergiopoulos I."/>
            <person name="Abd-Elsalam K.A."/>
            <person name="Aerts A.L."/>
            <person name="Bahkali A.H."/>
            <person name="Beenen H.G."/>
            <person name="Chettri P."/>
            <person name="Cox M.P."/>
            <person name="Datema E."/>
            <person name="de Vries R.P."/>
            <person name="Dhillon B."/>
            <person name="Ganley A.R."/>
            <person name="Griffiths S.A."/>
            <person name="Guo Y."/>
            <person name="Hamelin R.C."/>
            <person name="Henrissat B."/>
            <person name="Kabir M.S."/>
            <person name="Jashni M.K."/>
            <person name="Kema G."/>
            <person name="Klaubauf S."/>
            <person name="Lapidus A."/>
            <person name="Levasseur A."/>
            <person name="Lindquist E."/>
            <person name="Mehrabi R."/>
            <person name="Ohm R.A."/>
            <person name="Owen T.J."/>
            <person name="Salamov A."/>
            <person name="Schwelm A."/>
            <person name="Schijlen E."/>
            <person name="Sun H."/>
            <person name="van den Burg H.A."/>
            <person name="van Ham R.C.H.J."/>
            <person name="Zhang S."/>
            <person name="Goodwin S.B."/>
            <person name="Grigoriev I.V."/>
            <person name="Collemare J."/>
            <person name="Bradshaw R.E."/>
        </authorList>
    </citation>
    <scope>NUCLEOTIDE SEQUENCE [LARGE SCALE GENOMIC DNA]</scope>
    <source>
        <strain evidence="3">NZE10 / CBS 128990</strain>
    </source>
</reference>
<dbReference type="AlphaFoldDB" id="N1Q1X4"/>
<dbReference type="Proteomes" id="UP000016933">
    <property type="component" value="Unassembled WGS sequence"/>
</dbReference>
<reference evidence="2 3" key="2">
    <citation type="journal article" date="2012" name="PLoS Pathog.">
        <title>Diverse lifestyles and strategies of plant pathogenesis encoded in the genomes of eighteen Dothideomycetes fungi.</title>
        <authorList>
            <person name="Ohm R.A."/>
            <person name="Feau N."/>
            <person name="Henrissat B."/>
            <person name="Schoch C.L."/>
            <person name="Horwitz B.A."/>
            <person name="Barry K.W."/>
            <person name="Condon B.J."/>
            <person name="Copeland A.C."/>
            <person name="Dhillon B."/>
            <person name="Glaser F."/>
            <person name="Hesse C.N."/>
            <person name="Kosti I."/>
            <person name="LaButti K."/>
            <person name="Lindquist E.A."/>
            <person name="Lucas S."/>
            <person name="Salamov A.A."/>
            <person name="Bradshaw R.E."/>
            <person name="Ciuffetti L."/>
            <person name="Hamelin R.C."/>
            <person name="Kema G.H.J."/>
            <person name="Lawrence C."/>
            <person name="Scott J.A."/>
            <person name="Spatafora J.W."/>
            <person name="Turgeon B.G."/>
            <person name="de Wit P.J.G.M."/>
            <person name="Zhong S."/>
            <person name="Goodwin S.B."/>
            <person name="Grigoriev I.V."/>
        </authorList>
    </citation>
    <scope>NUCLEOTIDE SEQUENCE [LARGE SCALE GENOMIC DNA]</scope>
    <source>
        <strain evidence="3">NZE10 / CBS 128990</strain>
    </source>
</reference>
<protein>
    <submittedName>
        <fullName evidence="2">Uncharacterized protein</fullName>
    </submittedName>
</protein>
<accession>N1Q1X4</accession>
<evidence type="ECO:0000313" key="3">
    <source>
        <dbReference type="Proteomes" id="UP000016933"/>
    </source>
</evidence>
<proteinExistence type="predicted"/>
<organism evidence="2 3">
    <name type="scientific">Dothistroma septosporum (strain NZE10 / CBS 128990)</name>
    <name type="common">Red band needle blight fungus</name>
    <name type="synonym">Mycosphaerella pini</name>
    <dbReference type="NCBI Taxonomy" id="675120"/>
    <lineage>
        <taxon>Eukaryota</taxon>
        <taxon>Fungi</taxon>
        <taxon>Dikarya</taxon>
        <taxon>Ascomycota</taxon>
        <taxon>Pezizomycotina</taxon>
        <taxon>Dothideomycetes</taxon>
        <taxon>Dothideomycetidae</taxon>
        <taxon>Mycosphaerellales</taxon>
        <taxon>Mycosphaerellaceae</taxon>
        <taxon>Dothistroma</taxon>
    </lineage>
</organism>